<dbReference type="AlphaFoldDB" id="A0A2Z4RTB9"/>
<dbReference type="OrthoDB" id="7008778at2"/>
<dbReference type="Proteomes" id="UP000250299">
    <property type="component" value="Chromosome"/>
</dbReference>
<proteinExistence type="predicted"/>
<gene>
    <name evidence="2" type="ORF">DKY63_31035</name>
</gene>
<name>A0A2Z4RTB9_PSEPU</name>
<feature type="region of interest" description="Disordered" evidence="1">
    <location>
        <begin position="81"/>
        <end position="104"/>
    </location>
</feature>
<evidence type="ECO:0000313" key="3">
    <source>
        <dbReference type="Proteomes" id="UP000250299"/>
    </source>
</evidence>
<accession>A0A2Z4RTB9</accession>
<feature type="compositionally biased region" description="Polar residues" evidence="1">
    <location>
        <begin position="94"/>
        <end position="104"/>
    </location>
</feature>
<dbReference type="EMBL" id="CP029693">
    <property type="protein sequence ID" value="AWY44107.1"/>
    <property type="molecule type" value="Genomic_DNA"/>
</dbReference>
<evidence type="ECO:0000313" key="2">
    <source>
        <dbReference type="EMBL" id="AWY44107.1"/>
    </source>
</evidence>
<reference evidence="2 3" key="1">
    <citation type="submission" date="2018-05" db="EMBL/GenBank/DDBJ databases">
        <title>Whole genome sequence of Pseudomonas putida JBC17.</title>
        <authorList>
            <person name="Lee Y.H."/>
            <person name="David K."/>
        </authorList>
    </citation>
    <scope>NUCLEOTIDE SEQUENCE [LARGE SCALE GENOMIC DNA]</scope>
    <source>
        <strain evidence="2 3">JBC17</strain>
    </source>
</reference>
<dbReference type="RefSeq" id="WP_110967626.1">
    <property type="nucleotide sequence ID" value="NZ_CP029693.1"/>
</dbReference>
<evidence type="ECO:0000256" key="1">
    <source>
        <dbReference type="SAM" id="MobiDB-lite"/>
    </source>
</evidence>
<protein>
    <submittedName>
        <fullName evidence="2">Uncharacterized protein</fullName>
    </submittedName>
</protein>
<sequence>MKIVDLDIKELIDAIGAAVIPVIFKDVDKQTPPHDLRERFRLNAEIMGRFAAVLYCGEKVGPATLDLISLFTNHMQAEHQHSMAQLLGPEGSLSRYSPPTVTAS</sequence>
<organism evidence="2 3">
    <name type="scientific">Pseudomonas putida</name>
    <name type="common">Arthrobacter siderocapsulatus</name>
    <dbReference type="NCBI Taxonomy" id="303"/>
    <lineage>
        <taxon>Bacteria</taxon>
        <taxon>Pseudomonadati</taxon>
        <taxon>Pseudomonadota</taxon>
        <taxon>Gammaproteobacteria</taxon>
        <taxon>Pseudomonadales</taxon>
        <taxon>Pseudomonadaceae</taxon>
        <taxon>Pseudomonas</taxon>
    </lineage>
</organism>